<dbReference type="AlphaFoldDB" id="A0A9W8LE43"/>
<evidence type="ECO:0000256" key="1">
    <source>
        <dbReference type="ARBA" id="ARBA00022468"/>
    </source>
</evidence>
<dbReference type="GO" id="GO:0048471">
    <property type="term" value="C:perinuclear region of cytoplasm"/>
    <property type="evidence" value="ECO:0007669"/>
    <property type="project" value="TreeGrafter"/>
</dbReference>
<keyword evidence="6" id="KW-1185">Reference proteome</keyword>
<dbReference type="InterPro" id="IPR027038">
    <property type="entry name" value="RanGap"/>
</dbReference>
<keyword evidence="2" id="KW-0433">Leucine-rich repeat</keyword>
<gene>
    <name evidence="5" type="primary">NLRP13</name>
    <name evidence="5" type="ORF">H4R18_005550</name>
</gene>
<dbReference type="PANTHER" id="PTHR24113:SF12">
    <property type="entry name" value="RAN GTPASE-ACTIVATING PROTEIN 1"/>
    <property type="match status" value="1"/>
</dbReference>
<evidence type="ECO:0000256" key="2">
    <source>
        <dbReference type="ARBA" id="ARBA00022614"/>
    </source>
</evidence>
<name>A0A9W8LE43_9FUNG</name>
<evidence type="ECO:0000256" key="3">
    <source>
        <dbReference type="ARBA" id="ARBA00022737"/>
    </source>
</evidence>
<evidence type="ECO:0000256" key="4">
    <source>
        <dbReference type="SAM" id="MobiDB-lite"/>
    </source>
</evidence>
<dbReference type="EMBL" id="JANBUL010000343">
    <property type="protein sequence ID" value="KAJ2776662.1"/>
    <property type="molecule type" value="Genomic_DNA"/>
</dbReference>
<evidence type="ECO:0000313" key="5">
    <source>
        <dbReference type="EMBL" id="KAJ2776662.1"/>
    </source>
</evidence>
<proteinExistence type="predicted"/>
<dbReference type="PANTHER" id="PTHR24113">
    <property type="entry name" value="RAN GTPASE-ACTIVATING PROTEIN 1"/>
    <property type="match status" value="1"/>
</dbReference>
<dbReference type="GO" id="GO:0006913">
    <property type="term" value="P:nucleocytoplasmic transport"/>
    <property type="evidence" value="ECO:0007669"/>
    <property type="project" value="TreeGrafter"/>
</dbReference>
<comment type="caution">
    <text evidence="5">The sequence shown here is derived from an EMBL/GenBank/DDBJ whole genome shotgun (WGS) entry which is preliminary data.</text>
</comment>
<keyword evidence="1" id="KW-0343">GTPase activation</keyword>
<organism evidence="5 6">
    <name type="scientific">Coemansia javaensis</name>
    <dbReference type="NCBI Taxonomy" id="2761396"/>
    <lineage>
        <taxon>Eukaryota</taxon>
        <taxon>Fungi</taxon>
        <taxon>Fungi incertae sedis</taxon>
        <taxon>Zoopagomycota</taxon>
        <taxon>Kickxellomycotina</taxon>
        <taxon>Kickxellomycetes</taxon>
        <taxon>Kickxellales</taxon>
        <taxon>Kickxellaceae</taxon>
        <taxon>Coemansia</taxon>
    </lineage>
</organism>
<accession>A0A9W8LE43</accession>
<keyword evidence="3" id="KW-0677">Repeat</keyword>
<dbReference type="SUPFAM" id="SSF52047">
    <property type="entry name" value="RNI-like"/>
    <property type="match status" value="1"/>
</dbReference>
<dbReference type="GO" id="GO:0005096">
    <property type="term" value="F:GTPase activator activity"/>
    <property type="evidence" value="ECO:0007669"/>
    <property type="project" value="UniProtKB-KW"/>
</dbReference>
<sequence>MDAVATDTAATGAALPKSPSRASFGSSSAADATLCGPAEAPGAAAAEAACAHSREIALVDLSPDELDIARELGARAPETIECLRINRCRMDGGAFAALVDVLCAHALPRLHTVDISQNQVGGAAGGAALARLLAHARGVRTLALGWNQLALADLRALVAPGAPAYGIQHLDLRANPLGAPLQARGRRSRTPPAAGDGDAWVGGLVAAMPRLTHVLLAQATVDDATLVALLHALTGPRARLEYVGLEWLGLGGRLATVRSIMSRLAPADLAGRALPLHLNLASNSLGDSGVKIIAESGAMLTGLTLACNFITERGTRALAAWLPRSGLAMLELSDNHFGDQGIASLVAVDAARAPPAPPYTAITSLGLNSCCLSDASLRMLSDALLCGWAPLASLRILRNSRISPGARVPL</sequence>
<dbReference type="OrthoDB" id="120976at2759"/>
<dbReference type="Gene3D" id="3.80.10.10">
    <property type="entry name" value="Ribonuclease Inhibitor"/>
    <property type="match status" value="2"/>
</dbReference>
<protein>
    <submittedName>
        <fullName evidence="5">NACHT, LRR and PYD domains-containing protein 13</fullName>
    </submittedName>
</protein>
<dbReference type="GO" id="GO:0005829">
    <property type="term" value="C:cytosol"/>
    <property type="evidence" value="ECO:0007669"/>
    <property type="project" value="TreeGrafter"/>
</dbReference>
<dbReference type="InterPro" id="IPR032675">
    <property type="entry name" value="LRR_dom_sf"/>
</dbReference>
<reference evidence="5" key="1">
    <citation type="submission" date="2022-07" db="EMBL/GenBank/DDBJ databases">
        <title>Phylogenomic reconstructions and comparative analyses of Kickxellomycotina fungi.</title>
        <authorList>
            <person name="Reynolds N.K."/>
            <person name="Stajich J.E."/>
            <person name="Barry K."/>
            <person name="Grigoriev I.V."/>
            <person name="Crous P."/>
            <person name="Smith M.E."/>
        </authorList>
    </citation>
    <scope>NUCLEOTIDE SEQUENCE</scope>
    <source>
        <strain evidence="5">NBRC 105414</strain>
    </source>
</reference>
<dbReference type="InterPro" id="IPR001611">
    <property type="entry name" value="Leu-rich_rpt"/>
</dbReference>
<dbReference type="SMART" id="SM00368">
    <property type="entry name" value="LRR_RI"/>
    <property type="match status" value="4"/>
</dbReference>
<dbReference type="Pfam" id="PF13516">
    <property type="entry name" value="LRR_6"/>
    <property type="match status" value="2"/>
</dbReference>
<dbReference type="Proteomes" id="UP001140217">
    <property type="component" value="Unassembled WGS sequence"/>
</dbReference>
<dbReference type="GO" id="GO:0031267">
    <property type="term" value="F:small GTPase binding"/>
    <property type="evidence" value="ECO:0007669"/>
    <property type="project" value="TreeGrafter"/>
</dbReference>
<feature type="region of interest" description="Disordered" evidence="4">
    <location>
        <begin position="1"/>
        <end position="26"/>
    </location>
</feature>
<evidence type="ECO:0000313" key="6">
    <source>
        <dbReference type="Proteomes" id="UP001140217"/>
    </source>
</evidence>
<dbReference type="GO" id="GO:0005634">
    <property type="term" value="C:nucleus"/>
    <property type="evidence" value="ECO:0007669"/>
    <property type="project" value="TreeGrafter"/>
</dbReference>